<evidence type="ECO:0000313" key="11">
    <source>
        <dbReference type="EMBL" id="VYS89188.1"/>
    </source>
</evidence>
<dbReference type="CDD" id="cd01007">
    <property type="entry name" value="PBP2_BvgS_HisK_like"/>
    <property type="match status" value="1"/>
</dbReference>
<dbReference type="PRINTS" id="PR00344">
    <property type="entry name" value="BCTRLSENSOR"/>
</dbReference>
<gene>
    <name evidence="11" type="primary">rpfC_1</name>
    <name evidence="11" type="ORF">ACLFYP115_00822</name>
</gene>
<protein>
    <recommendedName>
        <fullName evidence="9">Circadian input-output histidine kinase CikA</fullName>
        <ecNumber evidence="3">2.7.13.3</ecNumber>
    </recommendedName>
    <alternativeName>
        <fullName evidence="4">Stage 0 sporulation protein A homolog</fullName>
    </alternativeName>
</protein>
<dbReference type="SUPFAM" id="SSF53850">
    <property type="entry name" value="Periplasmic binding protein-like II"/>
    <property type="match status" value="2"/>
</dbReference>
<name>A0A6N2S929_9FIRM</name>
<dbReference type="PROSITE" id="PS50110">
    <property type="entry name" value="RESPONSE_REGULATORY"/>
    <property type="match status" value="1"/>
</dbReference>
<dbReference type="Pfam" id="PF00497">
    <property type="entry name" value="SBP_bac_3"/>
    <property type="match status" value="2"/>
</dbReference>
<dbReference type="CDD" id="cd00082">
    <property type="entry name" value="HisKA"/>
    <property type="match status" value="1"/>
</dbReference>
<dbReference type="InterPro" id="IPR036097">
    <property type="entry name" value="HisK_dim/P_sf"/>
</dbReference>
<dbReference type="PANTHER" id="PTHR45339">
    <property type="entry name" value="HYBRID SIGNAL TRANSDUCTION HISTIDINE KINASE J"/>
    <property type="match status" value="1"/>
</dbReference>
<dbReference type="SUPFAM" id="SSF55874">
    <property type="entry name" value="ATPase domain of HSP90 chaperone/DNA topoisomerase II/histidine kinase"/>
    <property type="match status" value="1"/>
</dbReference>
<feature type="transmembrane region" description="Helical" evidence="10">
    <location>
        <begin position="523"/>
        <end position="544"/>
    </location>
</feature>
<dbReference type="RefSeq" id="WP_006568941.1">
    <property type="nucleotide sequence ID" value="NZ_BAABZP010000001.1"/>
</dbReference>
<dbReference type="Gene3D" id="1.10.287.130">
    <property type="match status" value="1"/>
</dbReference>
<dbReference type="PANTHER" id="PTHR45339:SF1">
    <property type="entry name" value="HYBRID SIGNAL TRANSDUCTION HISTIDINE KINASE J"/>
    <property type="match status" value="1"/>
</dbReference>
<dbReference type="InterPro" id="IPR005467">
    <property type="entry name" value="His_kinase_dom"/>
</dbReference>
<proteinExistence type="inferred from homology"/>
<comment type="catalytic activity">
    <reaction evidence="1">
        <text>ATP + protein L-histidine = ADP + protein N-phospho-L-histidine.</text>
        <dbReference type="EC" id="2.7.13.3"/>
    </reaction>
</comment>
<dbReference type="Gene3D" id="3.30.565.10">
    <property type="entry name" value="Histidine kinase-like ATPase, C-terminal domain"/>
    <property type="match status" value="1"/>
</dbReference>
<keyword evidence="10" id="KW-1133">Transmembrane helix</keyword>
<dbReference type="CDD" id="cd16922">
    <property type="entry name" value="HATPase_EvgS-ArcB-TorS-like"/>
    <property type="match status" value="1"/>
</dbReference>
<evidence type="ECO:0000256" key="7">
    <source>
        <dbReference type="ARBA" id="ARBA00023012"/>
    </source>
</evidence>
<evidence type="ECO:0000256" key="8">
    <source>
        <dbReference type="ARBA" id="ARBA00024867"/>
    </source>
</evidence>
<keyword evidence="10" id="KW-0812">Transmembrane</keyword>
<dbReference type="Pfam" id="PF00072">
    <property type="entry name" value="Response_reg"/>
    <property type="match status" value="1"/>
</dbReference>
<evidence type="ECO:0000256" key="9">
    <source>
        <dbReference type="ARBA" id="ARBA00074306"/>
    </source>
</evidence>
<dbReference type="InterPro" id="IPR003594">
    <property type="entry name" value="HATPase_dom"/>
</dbReference>
<keyword evidence="10" id="KW-0472">Membrane</keyword>
<dbReference type="SMART" id="SM00062">
    <property type="entry name" value="PBPb"/>
    <property type="match status" value="1"/>
</dbReference>
<evidence type="ECO:0000256" key="1">
    <source>
        <dbReference type="ARBA" id="ARBA00000085"/>
    </source>
</evidence>
<dbReference type="Pfam" id="PF02518">
    <property type="entry name" value="HATPase_c"/>
    <property type="match status" value="1"/>
</dbReference>
<dbReference type="EMBL" id="CACRSQ010000003">
    <property type="protein sequence ID" value="VYS89188.1"/>
    <property type="molecule type" value="Genomic_DNA"/>
</dbReference>
<dbReference type="InterPro" id="IPR036890">
    <property type="entry name" value="HATPase_C_sf"/>
</dbReference>
<dbReference type="FunFam" id="3.30.565.10:FF:000010">
    <property type="entry name" value="Sensor histidine kinase RcsC"/>
    <property type="match status" value="1"/>
</dbReference>
<dbReference type="CDD" id="cd17546">
    <property type="entry name" value="REC_hyHK_CKI1_RcsC-like"/>
    <property type="match status" value="1"/>
</dbReference>
<comment type="similarity">
    <text evidence="2">In the N-terminal section; belongs to the phytochrome family.</text>
</comment>
<evidence type="ECO:0000256" key="6">
    <source>
        <dbReference type="ARBA" id="ARBA00022777"/>
    </source>
</evidence>
<keyword evidence="7" id="KW-0902">Two-component regulatory system</keyword>
<dbReference type="SUPFAM" id="SSF47384">
    <property type="entry name" value="Homodimeric domain of signal transducing histidine kinase"/>
    <property type="match status" value="1"/>
</dbReference>
<organism evidence="11">
    <name type="scientific">Anaerostipes caccae</name>
    <dbReference type="NCBI Taxonomy" id="105841"/>
    <lineage>
        <taxon>Bacteria</taxon>
        <taxon>Bacillati</taxon>
        <taxon>Bacillota</taxon>
        <taxon>Clostridia</taxon>
        <taxon>Lachnospirales</taxon>
        <taxon>Lachnospiraceae</taxon>
        <taxon>Anaerostipes</taxon>
    </lineage>
</organism>
<evidence type="ECO:0000256" key="5">
    <source>
        <dbReference type="ARBA" id="ARBA00022553"/>
    </source>
</evidence>
<dbReference type="SMART" id="SM00448">
    <property type="entry name" value="REC"/>
    <property type="match status" value="1"/>
</dbReference>
<accession>A0A6N2S929</accession>
<dbReference type="InterPro" id="IPR003661">
    <property type="entry name" value="HisK_dim/P_dom"/>
</dbReference>
<dbReference type="SMART" id="SM00387">
    <property type="entry name" value="HATPase_c"/>
    <property type="match status" value="1"/>
</dbReference>
<evidence type="ECO:0000256" key="2">
    <source>
        <dbReference type="ARBA" id="ARBA00006402"/>
    </source>
</evidence>
<sequence length="940" mass="106149">MKKITGRRFCRRAAVCLSVLLISIIFLGNHWSFAASEKKTEQTDQRVVKVGYLETPGICEKDKYGNYTGLTPDYLNEIAKYTNWEYEYVPTTADTFIQDLADGKYDVLGGAYYAKELEPYFAYPKYSMGSSRAGLLCLKEDNRIKSYELNTLNGKTIGVYEKADEKIRRLKDFLKINNIKCRLKYYGPKDLSESGDLYKYLLNKEVDLLLGNELEENPDFRLAASFDAQPYYLVTSPKNKEILNGINSALEKIQDADPGFEKEKYEENFKDRQKISSVYLTKEEEKYIAAKKSVSVAVVADWHPFYCKQNTTDHHDGIIPEMLEEISDFSGLKFTYVTADSYEEAIRLVQEGKADIMGFFLDTEADARKNDLVLTSAYVSLNNIVIRNKSENFPSDGMEAGVLKGRTLPDEIKAKRVKYYKDAEEIISALNKGKVDFVYGLAASMEQEMQNHRYNNVVPVTGVNINMGVSFALAGPADTNLLSILNKSINNVTSDERNTILNRNLVSFGTSFSFKDYIYANPIAVLCLLAVIMLMAAAAFILTYRSKMRSRIMQSELEKAEAKSRAKSEFLSQMSHEIRTPMNAITGLTDLLRMEEKLPDGAREKLQKIHASSQYMLSLINDILDMSKIENGKLNIEPEDFSLTELLDGLIEMMEVQAEEKQIHFEFVREIEHDFVTGDPIRLRQVLTNLLSNAFKFTKHGGRVTLTVREEHRDVSTGEYFFSVKDNGIGIAQDRQKQIFEAFEQLGASSARSEGTGLGLPISSSIIKAMGGNLMVESQTGKGSEFYFRLCLPTGKDSTNYRSENALELRQFHDIRILVAEDNDLNAEIVKELLEMEGASAERAVNGQEAVERFLSGEQGRYQLILMDIKMPLKNGYEAAEEIRKSSHPDAETVPIIAMTANSFKEDMDAAFASGMNGFVPKPIDIGYLNQVMEENLKKE</sequence>
<dbReference type="SMART" id="SM00388">
    <property type="entry name" value="HisKA"/>
    <property type="match status" value="1"/>
</dbReference>
<keyword evidence="6" id="KW-0418">Kinase</keyword>
<reference evidence="11" key="1">
    <citation type="submission" date="2019-11" db="EMBL/GenBank/DDBJ databases">
        <authorList>
            <person name="Feng L."/>
        </authorList>
    </citation>
    <scope>NUCLEOTIDE SEQUENCE</scope>
    <source>
        <strain evidence="11">AcaccaeLFYP115</strain>
    </source>
</reference>
<dbReference type="EC" id="2.7.13.3" evidence="3"/>
<dbReference type="Pfam" id="PF00512">
    <property type="entry name" value="HisKA"/>
    <property type="match status" value="1"/>
</dbReference>
<keyword evidence="5" id="KW-0597">Phosphoprotein</keyword>
<dbReference type="InterPro" id="IPR001789">
    <property type="entry name" value="Sig_transdc_resp-reg_receiver"/>
</dbReference>
<evidence type="ECO:0000256" key="10">
    <source>
        <dbReference type="SAM" id="Phobius"/>
    </source>
</evidence>
<dbReference type="AlphaFoldDB" id="A0A6N2S929"/>
<dbReference type="Gene3D" id="3.40.50.2300">
    <property type="match status" value="1"/>
</dbReference>
<dbReference type="SUPFAM" id="SSF52172">
    <property type="entry name" value="CheY-like"/>
    <property type="match status" value="1"/>
</dbReference>
<comment type="function">
    <text evidence="8">May play the central regulatory role in sporulation. It may be an element of the effector pathway responsible for the activation of sporulation genes in response to nutritional stress. Spo0A may act in concert with spo0H (a sigma factor) to control the expression of some genes that are critical to the sporulation process.</text>
</comment>
<evidence type="ECO:0000256" key="3">
    <source>
        <dbReference type="ARBA" id="ARBA00012438"/>
    </source>
</evidence>
<dbReference type="InterPro" id="IPR011006">
    <property type="entry name" value="CheY-like_superfamily"/>
</dbReference>
<dbReference type="Gene3D" id="3.40.190.10">
    <property type="entry name" value="Periplasmic binding protein-like II"/>
    <property type="match status" value="4"/>
</dbReference>
<dbReference type="PROSITE" id="PS50109">
    <property type="entry name" value="HIS_KIN"/>
    <property type="match status" value="1"/>
</dbReference>
<dbReference type="InterPro" id="IPR004358">
    <property type="entry name" value="Sig_transdc_His_kin-like_C"/>
</dbReference>
<evidence type="ECO:0000256" key="4">
    <source>
        <dbReference type="ARBA" id="ARBA00018672"/>
    </source>
</evidence>
<keyword evidence="11" id="KW-0808">Transferase</keyword>
<dbReference type="GO" id="GO:0000155">
    <property type="term" value="F:phosphorelay sensor kinase activity"/>
    <property type="evidence" value="ECO:0007669"/>
    <property type="project" value="InterPro"/>
</dbReference>
<dbReference type="InterPro" id="IPR001638">
    <property type="entry name" value="Solute-binding_3/MltF_N"/>
</dbReference>